<gene>
    <name evidence="8" type="ORF">AUC68_14610</name>
</gene>
<dbReference type="SUPFAM" id="SSF63411">
    <property type="entry name" value="LuxS/MPP-like metallohydrolase"/>
    <property type="match status" value="2"/>
</dbReference>
<feature type="compositionally biased region" description="Low complexity" evidence="5">
    <location>
        <begin position="7"/>
        <end position="18"/>
    </location>
</feature>
<feature type="domain" description="Peptidase M16 N-terminal" evidence="6">
    <location>
        <begin position="47"/>
        <end position="188"/>
    </location>
</feature>
<dbReference type="InterPro" id="IPR011249">
    <property type="entry name" value="Metalloenz_LuxS/M16"/>
</dbReference>
<dbReference type="GO" id="GO:0046872">
    <property type="term" value="F:metal ion binding"/>
    <property type="evidence" value="ECO:0007669"/>
    <property type="project" value="InterPro"/>
</dbReference>
<keyword evidence="9" id="KW-1185">Reference proteome</keyword>
<evidence type="ECO:0000256" key="5">
    <source>
        <dbReference type="SAM" id="MobiDB-lite"/>
    </source>
</evidence>
<dbReference type="AlphaFoldDB" id="A0A1E3W6U1"/>
<feature type="region of interest" description="Disordered" evidence="5">
    <location>
        <begin position="442"/>
        <end position="466"/>
    </location>
</feature>
<feature type="domain" description="Peptidase M16 C-terminal" evidence="7">
    <location>
        <begin position="197"/>
        <end position="380"/>
    </location>
</feature>
<dbReference type="InterPro" id="IPR007863">
    <property type="entry name" value="Peptidase_M16_C"/>
</dbReference>
<proteinExistence type="inferred from homology"/>
<evidence type="ECO:0000256" key="2">
    <source>
        <dbReference type="ARBA" id="ARBA00007261"/>
    </source>
</evidence>
<comment type="cofactor">
    <cofactor evidence="1">
        <name>Zn(2+)</name>
        <dbReference type="ChEBI" id="CHEBI:29105"/>
    </cofactor>
</comment>
<evidence type="ECO:0000256" key="1">
    <source>
        <dbReference type="ARBA" id="ARBA00001947"/>
    </source>
</evidence>
<keyword evidence="3" id="KW-0482">Metalloprotease</keyword>
<dbReference type="GO" id="GO:0004222">
    <property type="term" value="F:metalloendopeptidase activity"/>
    <property type="evidence" value="ECO:0007669"/>
    <property type="project" value="InterPro"/>
</dbReference>
<feature type="region of interest" description="Disordered" evidence="5">
    <location>
        <begin position="7"/>
        <end position="26"/>
    </location>
</feature>
<dbReference type="Gene3D" id="3.30.830.10">
    <property type="entry name" value="Metalloenzyme, LuxS/M16 peptidase-like"/>
    <property type="match status" value="2"/>
</dbReference>
<dbReference type="Pfam" id="PF05193">
    <property type="entry name" value="Peptidase_M16_C"/>
    <property type="match status" value="1"/>
</dbReference>
<organism evidence="8 9">
    <name type="scientific">Methyloceanibacter methanicus</name>
    <dbReference type="NCBI Taxonomy" id="1774968"/>
    <lineage>
        <taxon>Bacteria</taxon>
        <taxon>Pseudomonadati</taxon>
        <taxon>Pseudomonadota</taxon>
        <taxon>Alphaproteobacteria</taxon>
        <taxon>Hyphomicrobiales</taxon>
        <taxon>Hyphomicrobiaceae</taxon>
        <taxon>Methyloceanibacter</taxon>
    </lineage>
</organism>
<evidence type="ECO:0000256" key="4">
    <source>
        <dbReference type="RuleBase" id="RU004447"/>
    </source>
</evidence>
<evidence type="ECO:0000259" key="7">
    <source>
        <dbReference type="Pfam" id="PF05193"/>
    </source>
</evidence>
<keyword evidence="3" id="KW-0378">Hydrolase</keyword>
<accession>A0A1E3W6U1</accession>
<dbReference type="PROSITE" id="PS00143">
    <property type="entry name" value="INSULINASE"/>
    <property type="match status" value="1"/>
</dbReference>
<dbReference type="InterPro" id="IPR050361">
    <property type="entry name" value="MPP/UQCRC_Complex"/>
</dbReference>
<dbReference type="Proteomes" id="UP000094501">
    <property type="component" value="Unassembled WGS sequence"/>
</dbReference>
<comment type="caution">
    <text evidence="8">The sequence shown here is derived from an EMBL/GenBank/DDBJ whole genome shotgun (WGS) entry which is preliminary data.</text>
</comment>
<feature type="compositionally biased region" description="Basic and acidic residues" evidence="5">
    <location>
        <begin position="447"/>
        <end position="466"/>
    </location>
</feature>
<comment type="similarity">
    <text evidence="2 4">Belongs to the peptidase M16 family.</text>
</comment>
<keyword evidence="8" id="KW-0645">Protease</keyword>
<dbReference type="InterPro" id="IPR001431">
    <property type="entry name" value="Pept_M16_Zn_BS"/>
</dbReference>
<dbReference type="InterPro" id="IPR011765">
    <property type="entry name" value="Pept_M16_N"/>
</dbReference>
<dbReference type="OrthoDB" id="9811314at2"/>
<dbReference type="GO" id="GO:0006508">
    <property type="term" value="P:proteolysis"/>
    <property type="evidence" value="ECO:0007669"/>
    <property type="project" value="UniProtKB-KW"/>
</dbReference>
<dbReference type="STRING" id="1774968.AUC68_14610"/>
<name>A0A1E3W6U1_9HYPH</name>
<dbReference type="Pfam" id="PF00675">
    <property type="entry name" value="Peptidase_M16"/>
    <property type="match status" value="1"/>
</dbReference>
<evidence type="ECO:0000313" key="8">
    <source>
        <dbReference type="EMBL" id="ODS00817.1"/>
    </source>
</evidence>
<reference evidence="8 9" key="1">
    <citation type="journal article" date="2016" name="Environ. Microbiol.">
        <title>New Methyloceanibacter diversity from North Sea sediments includes methanotroph containing solely the soluble methane monooxygenase.</title>
        <authorList>
            <person name="Vekeman B."/>
            <person name="Kerckhof F.M."/>
            <person name="Cremers G."/>
            <person name="de Vos P."/>
            <person name="Vandamme P."/>
            <person name="Boon N."/>
            <person name="Op den Camp H.J."/>
            <person name="Heylen K."/>
        </authorList>
    </citation>
    <scope>NUCLEOTIDE SEQUENCE [LARGE SCALE GENOMIC DNA]</scope>
    <source>
        <strain evidence="8 9">R-67174</strain>
    </source>
</reference>
<evidence type="ECO:0000313" key="9">
    <source>
        <dbReference type="Proteomes" id="UP000094501"/>
    </source>
</evidence>
<dbReference type="PANTHER" id="PTHR11851">
    <property type="entry name" value="METALLOPROTEASE"/>
    <property type="match status" value="1"/>
</dbReference>
<dbReference type="PANTHER" id="PTHR11851:SF49">
    <property type="entry name" value="MITOCHONDRIAL-PROCESSING PEPTIDASE SUBUNIT ALPHA"/>
    <property type="match status" value="1"/>
</dbReference>
<dbReference type="EMBL" id="LPWG01000004">
    <property type="protein sequence ID" value="ODS00817.1"/>
    <property type="molecule type" value="Genomic_DNA"/>
</dbReference>
<evidence type="ECO:0000256" key="3">
    <source>
        <dbReference type="ARBA" id="ARBA00023049"/>
    </source>
</evidence>
<sequence length="466" mass="51535">MPVAAIAAEARKAPAPAASTEQPAKERPAKKAFEFILENGLDLVVIPDHRAPVVTQMVWYKVGAADEPPGVSGIAHFLEHLMFKGTEKLPGSQFSKIVALKGGDDNAFTNQDVTAYFQRVAKDRLASVMEMEADRMVNLRLSETDVKTERDVILEERRSRVDNDPASLLQEQMMAALYRNHPYGIPVIGWEHEMRQLDREDALSFYRRFYAPENAILIVAGDVEPDDVLALAEETFGKIPRHGKTIERERPAEPKHDASVTVTLEDPRAGRTTVQRFYITPSYASAKPGEAEALDLLGRVMAHGTTGRIYKHLVMEEKAAASAGGWYSDSGLDSGRIGFYAIAGEKNTPEQMEAAIDAVVEDVRDNGVTQKELDRARTGLLAEHVYSSDSISRLARQYGWRLAAGMSVEDVEDWPNRLKAVTVDDVRKVARDYLVDENSVTGILEPAPEHTSRVEEKPAPAGKDKS</sequence>
<evidence type="ECO:0000259" key="6">
    <source>
        <dbReference type="Pfam" id="PF00675"/>
    </source>
</evidence>
<protein>
    <submittedName>
        <fullName evidence="8">Zinc protease</fullName>
    </submittedName>
</protein>